<sequence>MSLPPELDRMCRLCLKNTESLEEIFENNDDSSLVLRIMACVSLEVHKMDNLPKKICAPCRYQLEKTYIFRSKCRENDSRLRRHVKLLLAGKNSTVLEDLDDDDDEFGPSLQYIGVIDEEKKRQRKMELDVEIIAHHEKLKLELEAERKSFRDEAVQQYIQDRRRNMVDTAVESCNLEPEIISIVPDDGTAQLQEDLTEQPENDCAENPSELADIEYETVEDEQPDENVADSTFDVKPNIQEKMNRKATKQEEQMIEYMDQDVSMEEDVIDDSASAITILHEDKQSKHASEASTVIHPSSSDTAGFVITEMDSECDMMDDELDQEERKLYSITDDSDEDIEAVTNAVKAELAEQPGFNVGENCIMKVEKDRDLTKVEVRAEDGSIICMEFSTEPMKKPTESLTTLRSKVAGMFKCPHCNMLSKSPKLLQDHVYAEHPEYNKGLVCDVCAKWCPSKCMLERHYRTHTGEKPFVCGECGRGFVQKEVLKRHMLLHTNERPFPCQHCPNRYNQKNQLIQHVNKVHTENPAITIHRCNLCSKEFRYSSGLSRHISTHYGRTYDCLECGRVFNDQSARNRHQRDVHGEGKKR</sequence>
<dbReference type="EnsemblMetazoa" id="AALFPA23_004219.R5060">
    <property type="protein sequence ID" value="AALFPA23_004219.P5060"/>
    <property type="gene ID" value="AALFPA23_004219"/>
</dbReference>
<dbReference type="InterPro" id="IPR013087">
    <property type="entry name" value="Znf_C2H2_type"/>
</dbReference>
<dbReference type="PROSITE" id="PS00028">
    <property type="entry name" value="ZINC_FINGER_C2H2_1"/>
    <property type="match status" value="5"/>
</dbReference>
<evidence type="ECO:0008006" key="15">
    <source>
        <dbReference type="Google" id="ProtNLM"/>
    </source>
</evidence>
<evidence type="ECO:0000256" key="9">
    <source>
        <dbReference type="PROSITE-ProRule" id="PRU00042"/>
    </source>
</evidence>
<keyword evidence="8" id="KW-0539">Nucleus</keyword>
<dbReference type="PANTHER" id="PTHR47772:SF13">
    <property type="entry name" value="GASTRULA ZINC FINGER PROTEIN XLCGF49.1-LIKE-RELATED"/>
    <property type="match status" value="1"/>
</dbReference>
<feature type="domain" description="C2H2-type" evidence="11">
    <location>
        <begin position="442"/>
        <end position="469"/>
    </location>
</feature>
<evidence type="ECO:0000259" key="11">
    <source>
        <dbReference type="PROSITE" id="PS50157"/>
    </source>
</evidence>
<feature type="binding site" evidence="10">
    <location>
        <position position="59"/>
    </location>
    <ligand>
        <name>Zn(2+)</name>
        <dbReference type="ChEBI" id="CHEBI:29105"/>
    </ligand>
</feature>
<protein>
    <recommendedName>
        <fullName evidence="15">C2h2-type zn-finger protein</fullName>
    </recommendedName>
</protein>
<feature type="binding site" evidence="10">
    <location>
        <position position="11"/>
    </location>
    <ligand>
        <name>Zn(2+)</name>
        <dbReference type="ChEBI" id="CHEBI:29105"/>
    </ligand>
</feature>
<feature type="domain" description="C2H2-type" evidence="11">
    <location>
        <begin position="470"/>
        <end position="497"/>
    </location>
</feature>
<keyword evidence="7" id="KW-0804">Transcription</keyword>
<dbReference type="SUPFAM" id="SSF57667">
    <property type="entry name" value="beta-beta-alpha zinc fingers"/>
    <property type="match status" value="3"/>
</dbReference>
<reference evidence="14" key="1">
    <citation type="journal article" date="2015" name="Proc. Natl. Acad. Sci. U.S.A.">
        <title>Genome sequence of the Asian Tiger mosquito, Aedes albopictus, reveals insights into its biology, genetics, and evolution.</title>
        <authorList>
            <person name="Chen X.G."/>
            <person name="Jiang X."/>
            <person name="Gu J."/>
            <person name="Xu M."/>
            <person name="Wu Y."/>
            <person name="Deng Y."/>
            <person name="Zhang C."/>
            <person name="Bonizzoni M."/>
            <person name="Dermauw W."/>
            <person name="Vontas J."/>
            <person name="Armbruster P."/>
            <person name="Huang X."/>
            <person name="Yang Y."/>
            <person name="Zhang H."/>
            <person name="He W."/>
            <person name="Peng H."/>
            <person name="Liu Y."/>
            <person name="Wu K."/>
            <person name="Chen J."/>
            <person name="Lirakis M."/>
            <person name="Topalis P."/>
            <person name="Van Leeuwen T."/>
            <person name="Hall A.B."/>
            <person name="Jiang X."/>
            <person name="Thorpe C."/>
            <person name="Mueller R.L."/>
            <person name="Sun C."/>
            <person name="Waterhouse R.M."/>
            <person name="Yan G."/>
            <person name="Tu Z.J."/>
            <person name="Fang X."/>
            <person name="James A.A."/>
        </authorList>
    </citation>
    <scope>NUCLEOTIDE SEQUENCE [LARGE SCALE GENOMIC DNA]</scope>
    <source>
        <strain evidence="14">Foshan</strain>
    </source>
</reference>
<proteinExistence type="predicted"/>
<dbReference type="Gene3D" id="3.40.1800.20">
    <property type="match status" value="1"/>
</dbReference>
<keyword evidence="6" id="KW-0805">Transcription regulation</keyword>
<evidence type="ECO:0000256" key="8">
    <source>
        <dbReference type="ARBA" id="ARBA00023242"/>
    </source>
</evidence>
<keyword evidence="2 10" id="KW-0479">Metal-binding</keyword>
<reference evidence="13" key="2">
    <citation type="submission" date="2025-05" db="UniProtKB">
        <authorList>
            <consortium name="EnsemblMetazoa"/>
        </authorList>
    </citation>
    <scope>IDENTIFICATION</scope>
    <source>
        <strain evidence="13">Foshan</strain>
    </source>
</reference>
<feature type="binding site" evidence="10">
    <location>
        <position position="14"/>
    </location>
    <ligand>
        <name>Zn(2+)</name>
        <dbReference type="ChEBI" id="CHEBI:29105"/>
    </ligand>
</feature>
<keyword evidence="4 9" id="KW-0863">Zinc-finger</keyword>
<dbReference type="InterPro" id="IPR012934">
    <property type="entry name" value="Znf_AD"/>
</dbReference>
<dbReference type="InterPro" id="IPR050636">
    <property type="entry name" value="C2H2-ZF_domain-containing"/>
</dbReference>
<dbReference type="Pfam" id="PF07776">
    <property type="entry name" value="zf-AD"/>
    <property type="match status" value="1"/>
</dbReference>
<feature type="domain" description="C2H2-type" evidence="11">
    <location>
        <begin position="498"/>
        <end position="526"/>
    </location>
</feature>
<evidence type="ECO:0000259" key="12">
    <source>
        <dbReference type="PROSITE" id="PS51915"/>
    </source>
</evidence>
<dbReference type="PANTHER" id="PTHR47772">
    <property type="entry name" value="ZINC FINGER PROTEIN 200"/>
    <property type="match status" value="1"/>
</dbReference>
<dbReference type="Pfam" id="PF00096">
    <property type="entry name" value="zf-C2H2"/>
    <property type="match status" value="3"/>
</dbReference>
<feature type="domain" description="C2H2-type" evidence="11">
    <location>
        <begin position="530"/>
        <end position="557"/>
    </location>
</feature>
<dbReference type="RefSeq" id="XP_062699738.1">
    <property type="nucleotide sequence ID" value="XM_062843754.1"/>
</dbReference>
<dbReference type="SMART" id="SM00868">
    <property type="entry name" value="zf-AD"/>
    <property type="match status" value="1"/>
</dbReference>
<dbReference type="GeneID" id="109428064"/>
<dbReference type="Gene3D" id="3.30.160.60">
    <property type="entry name" value="Classic Zinc Finger"/>
    <property type="match status" value="4"/>
</dbReference>
<evidence type="ECO:0000256" key="4">
    <source>
        <dbReference type="ARBA" id="ARBA00022771"/>
    </source>
</evidence>
<feature type="binding site" evidence="10">
    <location>
        <position position="56"/>
    </location>
    <ligand>
        <name>Zn(2+)</name>
        <dbReference type="ChEBI" id="CHEBI:29105"/>
    </ligand>
</feature>
<dbReference type="Proteomes" id="UP000069940">
    <property type="component" value="Unassembled WGS sequence"/>
</dbReference>
<evidence type="ECO:0000256" key="7">
    <source>
        <dbReference type="ARBA" id="ARBA00023163"/>
    </source>
</evidence>
<accession>A0ABM1XZ85</accession>
<comment type="subcellular location">
    <subcellularLocation>
        <location evidence="1">Nucleus</location>
    </subcellularLocation>
</comment>
<evidence type="ECO:0000256" key="6">
    <source>
        <dbReference type="ARBA" id="ARBA00023015"/>
    </source>
</evidence>
<dbReference type="SMART" id="SM00355">
    <property type="entry name" value="ZnF_C2H2"/>
    <property type="match status" value="6"/>
</dbReference>
<evidence type="ECO:0000256" key="5">
    <source>
        <dbReference type="ARBA" id="ARBA00022833"/>
    </source>
</evidence>
<dbReference type="InterPro" id="IPR036236">
    <property type="entry name" value="Znf_C2H2_sf"/>
</dbReference>
<dbReference type="PROSITE" id="PS51915">
    <property type="entry name" value="ZAD"/>
    <property type="match status" value="1"/>
</dbReference>
<keyword evidence="3" id="KW-0677">Repeat</keyword>
<keyword evidence="14" id="KW-1185">Reference proteome</keyword>
<dbReference type="PROSITE" id="PS50157">
    <property type="entry name" value="ZINC_FINGER_C2H2_2"/>
    <property type="match status" value="5"/>
</dbReference>
<evidence type="ECO:0000256" key="1">
    <source>
        <dbReference type="ARBA" id="ARBA00004123"/>
    </source>
</evidence>
<evidence type="ECO:0000256" key="3">
    <source>
        <dbReference type="ARBA" id="ARBA00022737"/>
    </source>
</evidence>
<feature type="domain" description="ZAD" evidence="12">
    <location>
        <begin position="9"/>
        <end position="83"/>
    </location>
</feature>
<evidence type="ECO:0000313" key="13">
    <source>
        <dbReference type="EnsemblMetazoa" id="AALFPA23_004219.P5060"/>
    </source>
</evidence>
<feature type="domain" description="C2H2-type" evidence="11">
    <location>
        <begin position="557"/>
        <end position="585"/>
    </location>
</feature>
<organism evidence="13 14">
    <name type="scientific">Aedes albopictus</name>
    <name type="common">Asian tiger mosquito</name>
    <name type="synonym">Stegomyia albopicta</name>
    <dbReference type="NCBI Taxonomy" id="7160"/>
    <lineage>
        <taxon>Eukaryota</taxon>
        <taxon>Metazoa</taxon>
        <taxon>Ecdysozoa</taxon>
        <taxon>Arthropoda</taxon>
        <taxon>Hexapoda</taxon>
        <taxon>Insecta</taxon>
        <taxon>Pterygota</taxon>
        <taxon>Neoptera</taxon>
        <taxon>Endopterygota</taxon>
        <taxon>Diptera</taxon>
        <taxon>Nematocera</taxon>
        <taxon>Culicoidea</taxon>
        <taxon>Culicidae</taxon>
        <taxon>Culicinae</taxon>
        <taxon>Aedini</taxon>
        <taxon>Aedes</taxon>
        <taxon>Stegomyia</taxon>
    </lineage>
</organism>
<dbReference type="SUPFAM" id="SSF57716">
    <property type="entry name" value="Glucocorticoid receptor-like (DNA-binding domain)"/>
    <property type="match status" value="1"/>
</dbReference>
<keyword evidence="5 10" id="KW-0862">Zinc</keyword>
<evidence type="ECO:0000256" key="2">
    <source>
        <dbReference type="ARBA" id="ARBA00022723"/>
    </source>
</evidence>
<name>A0ABM1XZ85_AEDAL</name>
<evidence type="ECO:0000256" key="10">
    <source>
        <dbReference type="PROSITE-ProRule" id="PRU01263"/>
    </source>
</evidence>
<evidence type="ECO:0000313" key="14">
    <source>
        <dbReference type="Proteomes" id="UP000069940"/>
    </source>
</evidence>